<evidence type="ECO:0000313" key="3">
    <source>
        <dbReference type="EMBL" id="KGM11215.1"/>
    </source>
</evidence>
<evidence type="ECO:0000313" key="4">
    <source>
        <dbReference type="Proteomes" id="UP000029839"/>
    </source>
</evidence>
<reference evidence="3 4" key="2">
    <citation type="journal article" date="2015" name="Stand. Genomic Sci.">
        <title>Draft genome sequence of Cellulomonas carbonis T26(T) and comparative analysis of six Cellulomonas genomes.</title>
        <authorList>
            <person name="Zhuang W."/>
            <person name="Zhang S."/>
            <person name="Xia X."/>
            <person name="Wang G."/>
        </authorList>
    </citation>
    <scope>NUCLEOTIDE SEQUENCE [LARGE SCALE GENOMIC DNA]</scope>
    <source>
        <strain evidence="3 4">T26</strain>
    </source>
</reference>
<dbReference type="InterPro" id="IPR050267">
    <property type="entry name" value="Anti-sigma-factor_SerPK"/>
</dbReference>
<proteinExistence type="predicted"/>
<keyword evidence="1" id="KW-0418">Kinase</keyword>
<keyword evidence="1" id="KW-0723">Serine/threonine-protein kinase</keyword>
<dbReference type="RefSeq" id="WP_052426107.1">
    <property type="nucleotide sequence ID" value="NZ_AXCY01000027.1"/>
</dbReference>
<dbReference type="GO" id="GO:0004674">
    <property type="term" value="F:protein serine/threonine kinase activity"/>
    <property type="evidence" value="ECO:0007669"/>
    <property type="project" value="UniProtKB-KW"/>
</dbReference>
<dbReference type="Proteomes" id="UP000029839">
    <property type="component" value="Unassembled WGS sequence"/>
</dbReference>
<dbReference type="CDD" id="cd16936">
    <property type="entry name" value="HATPase_RsbW-like"/>
    <property type="match status" value="1"/>
</dbReference>
<dbReference type="InterPro" id="IPR036890">
    <property type="entry name" value="HATPase_C_sf"/>
</dbReference>
<gene>
    <name evidence="3" type="ORF">N868_11390</name>
</gene>
<dbReference type="OrthoDB" id="4251531at2"/>
<evidence type="ECO:0000256" key="1">
    <source>
        <dbReference type="ARBA" id="ARBA00022527"/>
    </source>
</evidence>
<protein>
    <submittedName>
        <fullName evidence="3">Regulatory protein</fullName>
    </submittedName>
</protein>
<evidence type="ECO:0000259" key="2">
    <source>
        <dbReference type="Pfam" id="PF13581"/>
    </source>
</evidence>
<dbReference type="Pfam" id="PF13581">
    <property type="entry name" value="HATPase_c_2"/>
    <property type="match status" value="1"/>
</dbReference>
<reference evidence="3 4" key="1">
    <citation type="submission" date="2013-08" db="EMBL/GenBank/DDBJ databases">
        <title>Genome sequencing of Cellulomonas carbonis T26.</title>
        <authorList>
            <person name="Chen F."/>
            <person name="Li Y."/>
            <person name="Wang G."/>
        </authorList>
    </citation>
    <scope>NUCLEOTIDE SEQUENCE [LARGE SCALE GENOMIC DNA]</scope>
    <source>
        <strain evidence="3 4">T26</strain>
    </source>
</reference>
<dbReference type="AlphaFoldDB" id="A0A0A0BTG9"/>
<comment type="caution">
    <text evidence="3">The sequence shown here is derived from an EMBL/GenBank/DDBJ whole genome shotgun (WGS) entry which is preliminary data.</text>
</comment>
<dbReference type="PANTHER" id="PTHR35526">
    <property type="entry name" value="ANTI-SIGMA-F FACTOR RSBW-RELATED"/>
    <property type="match status" value="1"/>
</dbReference>
<sequence>MSDPRTATLRVDLDPSHGAVRTARHAVVRWARSLGATPVDQEVLALLTTEVVSNAVRHGSSGEDVLLEGRPQPAAVTVRVTDRGHGRPVLRRSQPSELGGRGIDIVDRLSVEWGVDTAVRGKTVWFTVRLGATRFQAGDGRGA</sequence>
<keyword evidence="1" id="KW-0808">Transferase</keyword>
<accession>A0A0A0BTG9</accession>
<dbReference type="InterPro" id="IPR003594">
    <property type="entry name" value="HATPase_dom"/>
</dbReference>
<dbReference type="Gene3D" id="3.30.565.10">
    <property type="entry name" value="Histidine kinase-like ATPase, C-terminal domain"/>
    <property type="match status" value="1"/>
</dbReference>
<dbReference type="PANTHER" id="PTHR35526:SF3">
    <property type="entry name" value="ANTI-SIGMA-F FACTOR RSBW"/>
    <property type="match status" value="1"/>
</dbReference>
<dbReference type="EMBL" id="AXCY01000027">
    <property type="protein sequence ID" value="KGM11215.1"/>
    <property type="molecule type" value="Genomic_DNA"/>
</dbReference>
<organism evidence="3 4">
    <name type="scientific">Cellulomonas carbonis T26</name>
    <dbReference type="NCBI Taxonomy" id="947969"/>
    <lineage>
        <taxon>Bacteria</taxon>
        <taxon>Bacillati</taxon>
        <taxon>Actinomycetota</taxon>
        <taxon>Actinomycetes</taxon>
        <taxon>Micrococcales</taxon>
        <taxon>Cellulomonadaceae</taxon>
        <taxon>Cellulomonas</taxon>
    </lineage>
</organism>
<feature type="domain" description="Histidine kinase/HSP90-like ATPase" evidence="2">
    <location>
        <begin position="18"/>
        <end position="127"/>
    </location>
</feature>
<dbReference type="SUPFAM" id="SSF55874">
    <property type="entry name" value="ATPase domain of HSP90 chaperone/DNA topoisomerase II/histidine kinase"/>
    <property type="match status" value="1"/>
</dbReference>
<name>A0A0A0BTG9_9CELL</name>
<keyword evidence="4" id="KW-1185">Reference proteome</keyword>